<dbReference type="Proteomes" id="UP000887013">
    <property type="component" value="Unassembled WGS sequence"/>
</dbReference>
<feature type="region of interest" description="Disordered" evidence="1">
    <location>
        <begin position="1"/>
        <end position="53"/>
    </location>
</feature>
<reference evidence="2" key="1">
    <citation type="submission" date="2020-08" db="EMBL/GenBank/DDBJ databases">
        <title>Multicomponent nature underlies the extraordinary mechanical properties of spider dragline silk.</title>
        <authorList>
            <person name="Kono N."/>
            <person name="Nakamura H."/>
            <person name="Mori M."/>
            <person name="Yoshida Y."/>
            <person name="Ohtoshi R."/>
            <person name="Malay A.D."/>
            <person name="Moran D.A.P."/>
            <person name="Tomita M."/>
            <person name="Numata K."/>
            <person name="Arakawa K."/>
        </authorList>
    </citation>
    <scope>NUCLEOTIDE SEQUENCE</scope>
</reference>
<dbReference type="AlphaFoldDB" id="A0A8X6IS88"/>
<sequence>MIRRAEMIVSKNKYQVPEDSLESEDQSNQSTSHVNSIGKQSDSASNSTDDYEWRRNIDEKYRQRAVAYKVSECPAEKNGNSGLEEHAEYCASRRKEPEKCSFARVILVMSRINRENKRQRLSSSPQTGPSGYQAPAAEEIKQEVVLV</sequence>
<protein>
    <submittedName>
        <fullName evidence="2">Uncharacterized protein</fullName>
    </submittedName>
</protein>
<accession>A0A8X6IS88</accession>
<evidence type="ECO:0000313" key="3">
    <source>
        <dbReference type="Proteomes" id="UP000887013"/>
    </source>
</evidence>
<feature type="compositionally biased region" description="Polar residues" evidence="1">
    <location>
        <begin position="121"/>
        <end position="130"/>
    </location>
</feature>
<feature type="compositionally biased region" description="Polar residues" evidence="1">
    <location>
        <begin position="26"/>
        <end position="48"/>
    </location>
</feature>
<keyword evidence="3" id="KW-1185">Reference proteome</keyword>
<organism evidence="2 3">
    <name type="scientific">Nephila pilipes</name>
    <name type="common">Giant wood spider</name>
    <name type="synonym">Nephila maculata</name>
    <dbReference type="NCBI Taxonomy" id="299642"/>
    <lineage>
        <taxon>Eukaryota</taxon>
        <taxon>Metazoa</taxon>
        <taxon>Ecdysozoa</taxon>
        <taxon>Arthropoda</taxon>
        <taxon>Chelicerata</taxon>
        <taxon>Arachnida</taxon>
        <taxon>Araneae</taxon>
        <taxon>Araneomorphae</taxon>
        <taxon>Entelegynae</taxon>
        <taxon>Araneoidea</taxon>
        <taxon>Nephilidae</taxon>
        <taxon>Nephila</taxon>
    </lineage>
</organism>
<evidence type="ECO:0000313" key="2">
    <source>
        <dbReference type="EMBL" id="GFS57828.1"/>
    </source>
</evidence>
<evidence type="ECO:0000256" key="1">
    <source>
        <dbReference type="SAM" id="MobiDB-lite"/>
    </source>
</evidence>
<gene>
    <name evidence="2" type="ORF">NPIL_283931</name>
</gene>
<name>A0A8X6IS88_NEPPI</name>
<comment type="caution">
    <text evidence="2">The sequence shown here is derived from an EMBL/GenBank/DDBJ whole genome shotgun (WGS) entry which is preliminary data.</text>
</comment>
<feature type="region of interest" description="Disordered" evidence="1">
    <location>
        <begin position="114"/>
        <end position="137"/>
    </location>
</feature>
<proteinExistence type="predicted"/>
<dbReference type="EMBL" id="BMAW01092953">
    <property type="protein sequence ID" value="GFS57828.1"/>
    <property type="molecule type" value="Genomic_DNA"/>
</dbReference>